<evidence type="ECO:0000256" key="2">
    <source>
        <dbReference type="SAM" id="SignalP"/>
    </source>
</evidence>
<dbReference type="InterPro" id="IPR036278">
    <property type="entry name" value="Sialidase_sf"/>
</dbReference>
<feature type="region of interest" description="Disordered" evidence="1">
    <location>
        <begin position="31"/>
        <end position="59"/>
    </location>
</feature>
<feature type="chain" id="PRO_5047086206" description="Exo-alpha-sialidase" evidence="2">
    <location>
        <begin position="26"/>
        <end position="416"/>
    </location>
</feature>
<organism evidence="3 4">
    <name type="scientific">Streptomyces hydrogenans</name>
    <dbReference type="NCBI Taxonomy" id="1873719"/>
    <lineage>
        <taxon>Bacteria</taxon>
        <taxon>Bacillati</taxon>
        <taxon>Actinomycetota</taxon>
        <taxon>Actinomycetes</taxon>
        <taxon>Kitasatosporales</taxon>
        <taxon>Streptomycetaceae</taxon>
        <taxon>Streptomyces</taxon>
    </lineage>
</organism>
<dbReference type="InterPro" id="IPR015943">
    <property type="entry name" value="WD40/YVTN_repeat-like_dom_sf"/>
</dbReference>
<dbReference type="RefSeq" id="WP_226652118.1">
    <property type="nucleotide sequence ID" value="NZ_BNBS01000034.1"/>
</dbReference>
<evidence type="ECO:0000313" key="4">
    <source>
        <dbReference type="Proteomes" id="UP001052739"/>
    </source>
</evidence>
<evidence type="ECO:0000313" key="3">
    <source>
        <dbReference type="EMBL" id="GHI23741.1"/>
    </source>
</evidence>
<dbReference type="SUPFAM" id="SSF50939">
    <property type="entry name" value="Sialidases"/>
    <property type="match status" value="1"/>
</dbReference>
<evidence type="ECO:0000256" key="1">
    <source>
        <dbReference type="SAM" id="MobiDB-lite"/>
    </source>
</evidence>
<dbReference type="EMBL" id="BNDW01000040">
    <property type="protein sequence ID" value="GHI23741.1"/>
    <property type="molecule type" value="Genomic_DNA"/>
</dbReference>
<keyword evidence="2" id="KW-0732">Signal</keyword>
<dbReference type="Proteomes" id="UP001052739">
    <property type="component" value="Unassembled WGS sequence"/>
</dbReference>
<dbReference type="Gene3D" id="2.130.10.10">
    <property type="entry name" value="YVTN repeat-like/Quinoprotein amine dehydrogenase"/>
    <property type="match status" value="1"/>
</dbReference>
<keyword evidence="4" id="KW-1185">Reference proteome</keyword>
<name>A0ABQ3PFG2_9ACTN</name>
<reference evidence="3" key="1">
    <citation type="submission" date="2024-05" db="EMBL/GenBank/DDBJ databases">
        <title>Whole genome shotgun sequence of Streptomyces hydrogenans NBRC 13475.</title>
        <authorList>
            <person name="Komaki H."/>
            <person name="Tamura T."/>
        </authorList>
    </citation>
    <scope>NUCLEOTIDE SEQUENCE</scope>
    <source>
        <strain evidence="3">NBRC 13475</strain>
    </source>
</reference>
<comment type="caution">
    <text evidence="3">The sequence shown here is derived from an EMBL/GenBank/DDBJ whole genome shotgun (WGS) entry which is preliminary data.</text>
</comment>
<accession>A0ABQ3PFG2</accession>
<sequence>MRVPASRAPAPLRALVALLLAWLLAACTTGPEPAPDARPAPSGGGERTPGAGAFGDPPDIADGAGLPGWVADLGLAADGSGFALLAECVDDAARPENGFCRQRVAVLDRGAPRWELRASPLPELRGTAGVSAILSVLGPGRALIEDGRGERTGRSWFTADGGRNWRPTDPRTAGRTPEIPRGARLTTECATDPGAPAERCARERLAVVSPSDGRRRTLVRQPLLGAHPIPMTVVEPDGSWWVSGTDPLTGGPAVAVSRDAGRGWTVSRLPGPADGPGRHARIVVGPDAVYAAEMGERPGGEPVKNPLWALHRSRDGGRTWQRTWTPGATDEPRSLEGLPVPGPGGRVEIAAQWSGYRSLDGGRTFRELDDGSAHVRRTPAGLLRERSRCRYELTRDGVRWTEFTLACGDDATVGTS</sequence>
<dbReference type="CDD" id="cd15482">
    <property type="entry name" value="Sialidase_non-viral"/>
    <property type="match status" value="1"/>
</dbReference>
<evidence type="ECO:0008006" key="5">
    <source>
        <dbReference type="Google" id="ProtNLM"/>
    </source>
</evidence>
<feature type="region of interest" description="Disordered" evidence="1">
    <location>
        <begin position="153"/>
        <end position="179"/>
    </location>
</feature>
<feature type="signal peptide" evidence="2">
    <location>
        <begin position="1"/>
        <end position="25"/>
    </location>
</feature>
<protein>
    <recommendedName>
        <fullName evidence="5">Exo-alpha-sialidase</fullName>
    </recommendedName>
</protein>
<dbReference type="PROSITE" id="PS51257">
    <property type="entry name" value="PROKAR_LIPOPROTEIN"/>
    <property type="match status" value="1"/>
</dbReference>
<gene>
    <name evidence="3" type="ORF">Shyd_51120</name>
</gene>
<proteinExistence type="predicted"/>